<comment type="caution">
    <text evidence="1">The sequence shown here is derived from an EMBL/GenBank/DDBJ whole genome shotgun (WGS) entry which is preliminary data.</text>
</comment>
<evidence type="ECO:0000313" key="1">
    <source>
        <dbReference type="EMBL" id="KAI3722862.1"/>
    </source>
</evidence>
<reference evidence="1 2" key="2">
    <citation type="journal article" date="2022" name="Mol. Ecol. Resour.">
        <title>The genomes of chicory, endive, great burdock and yacon provide insights into Asteraceae paleo-polyploidization history and plant inulin production.</title>
        <authorList>
            <person name="Fan W."/>
            <person name="Wang S."/>
            <person name="Wang H."/>
            <person name="Wang A."/>
            <person name="Jiang F."/>
            <person name="Liu H."/>
            <person name="Zhao H."/>
            <person name="Xu D."/>
            <person name="Zhang Y."/>
        </authorList>
    </citation>
    <scope>NUCLEOTIDE SEQUENCE [LARGE SCALE GENOMIC DNA]</scope>
    <source>
        <strain evidence="2">cv. Punajuju</strain>
        <tissue evidence="1">Leaves</tissue>
    </source>
</reference>
<organism evidence="1 2">
    <name type="scientific">Cichorium intybus</name>
    <name type="common">Chicory</name>
    <dbReference type="NCBI Taxonomy" id="13427"/>
    <lineage>
        <taxon>Eukaryota</taxon>
        <taxon>Viridiplantae</taxon>
        <taxon>Streptophyta</taxon>
        <taxon>Embryophyta</taxon>
        <taxon>Tracheophyta</taxon>
        <taxon>Spermatophyta</taxon>
        <taxon>Magnoliopsida</taxon>
        <taxon>eudicotyledons</taxon>
        <taxon>Gunneridae</taxon>
        <taxon>Pentapetalae</taxon>
        <taxon>asterids</taxon>
        <taxon>campanulids</taxon>
        <taxon>Asterales</taxon>
        <taxon>Asteraceae</taxon>
        <taxon>Cichorioideae</taxon>
        <taxon>Cichorieae</taxon>
        <taxon>Cichoriinae</taxon>
        <taxon>Cichorium</taxon>
    </lineage>
</organism>
<sequence length="383" mass="44339">MDPLRVGPYFGCWIVFRVLGVFLFRVVCPLLHLHRQFQYHAVSSSSIASPSKQFLSSDGGNWFTQKQVEEEEEEEDAYETFAFLLLGLKPDRNMAMLDDYEMEELGYTHDPNHRSVDNHRFMLHVHRKIRILYLDLRLRGRDNRCSGGGRIWAVCRCRASRVMKIDDNVDDSRTMCPLLHLHRQFQYHAVSSSSIASPSKQFLSSDGGNWFTQKQVEEEEEEEDAYETFAFLLLGLKPDRNMAMLDDYEMEELGYTHDPNHRSDEENPSDYQVVPGFRARIIPVLGTIPAIFGQIMALYVDVEEVMYVAEELWHRRSARDESRKEVGCGMWRFVNELMLVIWDISNPSSVSNPILLKFTEVTLEPTTGSIADYACKVEITEQV</sequence>
<gene>
    <name evidence="1" type="ORF">L2E82_34011</name>
</gene>
<accession>A0ACB9BLG4</accession>
<keyword evidence="2" id="KW-1185">Reference proteome</keyword>
<name>A0ACB9BLG4_CICIN</name>
<dbReference type="EMBL" id="CM042014">
    <property type="protein sequence ID" value="KAI3722862.1"/>
    <property type="molecule type" value="Genomic_DNA"/>
</dbReference>
<dbReference type="Proteomes" id="UP001055811">
    <property type="component" value="Linkage Group LG06"/>
</dbReference>
<protein>
    <submittedName>
        <fullName evidence="1">Uncharacterized protein</fullName>
    </submittedName>
</protein>
<evidence type="ECO:0000313" key="2">
    <source>
        <dbReference type="Proteomes" id="UP001055811"/>
    </source>
</evidence>
<proteinExistence type="predicted"/>
<reference evidence="2" key="1">
    <citation type="journal article" date="2022" name="Mol. Ecol. Resour.">
        <title>The genomes of chicory, endive, great burdock and yacon provide insights into Asteraceae palaeo-polyploidization history and plant inulin production.</title>
        <authorList>
            <person name="Fan W."/>
            <person name="Wang S."/>
            <person name="Wang H."/>
            <person name="Wang A."/>
            <person name="Jiang F."/>
            <person name="Liu H."/>
            <person name="Zhao H."/>
            <person name="Xu D."/>
            <person name="Zhang Y."/>
        </authorList>
    </citation>
    <scope>NUCLEOTIDE SEQUENCE [LARGE SCALE GENOMIC DNA]</scope>
    <source>
        <strain evidence="2">cv. Punajuju</strain>
    </source>
</reference>